<organism evidence="4 5">
    <name type="scientific">Rhodopseudomonas palustris</name>
    <dbReference type="NCBI Taxonomy" id="1076"/>
    <lineage>
        <taxon>Bacteria</taxon>
        <taxon>Pseudomonadati</taxon>
        <taxon>Pseudomonadota</taxon>
        <taxon>Alphaproteobacteria</taxon>
        <taxon>Hyphomicrobiales</taxon>
        <taxon>Nitrobacteraceae</taxon>
        <taxon>Rhodopseudomonas</taxon>
    </lineage>
</organism>
<dbReference type="EMBL" id="JXXE01000092">
    <property type="protein sequence ID" value="KIZ47318.1"/>
    <property type="molecule type" value="Genomic_DNA"/>
</dbReference>
<dbReference type="STRING" id="1421013.GCA_000504425_02648"/>
<proteinExistence type="inferred from homology"/>
<evidence type="ECO:0000256" key="2">
    <source>
        <dbReference type="HAMAP-Rule" id="MF_00758"/>
    </source>
</evidence>
<dbReference type="Proteomes" id="UP000032515">
    <property type="component" value="Unassembled WGS sequence"/>
</dbReference>
<dbReference type="PATRIC" id="fig|1076.23.peg.84"/>
<dbReference type="PANTHER" id="PTHR30327">
    <property type="entry name" value="UNCHARACTERIZED PROTEIN YQGE"/>
    <property type="match status" value="1"/>
</dbReference>
<feature type="region of interest" description="Disordered" evidence="3">
    <location>
        <begin position="1"/>
        <end position="28"/>
    </location>
</feature>
<name>A0A0D7F2K3_RHOPL</name>
<dbReference type="Gene3D" id="3.40.1740.10">
    <property type="entry name" value="VC0467-like"/>
    <property type="match status" value="1"/>
</dbReference>
<dbReference type="NCBIfam" id="NF001268">
    <property type="entry name" value="PRK00228.1-4"/>
    <property type="match status" value="1"/>
</dbReference>
<comment type="caution">
    <text evidence="4">The sequence shown here is derived from an EMBL/GenBank/DDBJ whole genome shotgun (WGS) entry which is preliminary data.</text>
</comment>
<protein>
    <recommendedName>
        <fullName evidence="2">UPF0301 protein OO17_04995</fullName>
    </recommendedName>
</protein>
<evidence type="ECO:0000256" key="1">
    <source>
        <dbReference type="ARBA" id="ARBA00009600"/>
    </source>
</evidence>
<dbReference type="InterPro" id="IPR003774">
    <property type="entry name" value="AlgH-like"/>
</dbReference>
<sequence length="221" mass="23703">MDTNMRTLMDPKPKRTRRTAAQGAGEAPDGGYLDGQLLIAMPVMDDERFARSVIYVCAHSSEGAMGIIVNRPAGSIDFPELLMQLDIIDKADEIKLPENAETMKVLKGGPVETGRGFVLHSSDFFIKDATLPIDDGICLTATVDILKAIAKGAGPKHAILALGYAGWAPGQLETEIQDNGWLHCAADADLIFGGDVEDKYDRAMHKIGIEPGMLSNEAGHA</sequence>
<evidence type="ECO:0000313" key="5">
    <source>
        <dbReference type="Proteomes" id="UP000032515"/>
    </source>
</evidence>
<dbReference type="HAMAP" id="MF_00758">
    <property type="entry name" value="UPF0301"/>
    <property type="match status" value="1"/>
</dbReference>
<dbReference type="Pfam" id="PF02622">
    <property type="entry name" value="DUF179"/>
    <property type="match status" value="1"/>
</dbReference>
<accession>A0A0D7F2K3</accession>
<dbReference type="SUPFAM" id="SSF143456">
    <property type="entry name" value="VC0467-like"/>
    <property type="match status" value="1"/>
</dbReference>
<dbReference type="AlphaFoldDB" id="A0A0D7F2K3"/>
<dbReference type="PANTHER" id="PTHR30327:SF1">
    <property type="entry name" value="UPF0301 PROTEIN YQGE"/>
    <property type="match status" value="1"/>
</dbReference>
<reference evidence="4 5" key="1">
    <citation type="submission" date="2014-11" db="EMBL/GenBank/DDBJ databases">
        <title>Genomics and ecophysiology of heterotrophic nitrogen fixing bacteria isolated from estuarine surface water.</title>
        <authorList>
            <person name="Bentzon-Tilia M."/>
            <person name="Severin I."/>
            <person name="Hansen L.H."/>
            <person name="Riemann L."/>
        </authorList>
    </citation>
    <scope>NUCLEOTIDE SEQUENCE [LARGE SCALE GENOMIC DNA]</scope>
    <source>
        <strain evidence="4 5">BAL398</strain>
    </source>
</reference>
<dbReference type="GO" id="GO:0005829">
    <property type="term" value="C:cytosol"/>
    <property type="evidence" value="ECO:0007669"/>
    <property type="project" value="TreeGrafter"/>
</dbReference>
<comment type="similarity">
    <text evidence="1 2">Belongs to the UPF0301 (AlgH) family.</text>
</comment>
<evidence type="ECO:0000313" key="4">
    <source>
        <dbReference type="EMBL" id="KIZ47318.1"/>
    </source>
</evidence>
<evidence type="ECO:0000256" key="3">
    <source>
        <dbReference type="SAM" id="MobiDB-lite"/>
    </source>
</evidence>
<gene>
    <name evidence="4" type="ORF">OO17_04995</name>
</gene>